<evidence type="ECO:0000256" key="11">
    <source>
        <dbReference type="RuleBase" id="RU003694"/>
    </source>
</evidence>
<evidence type="ECO:0000256" key="3">
    <source>
        <dbReference type="ARBA" id="ARBA00022450"/>
    </source>
</evidence>
<dbReference type="PANTHER" id="PTHR43074">
    <property type="entry name" value="OMEGA-3 POLYUNSATURATED FATTY ACID SYNTHASE PFAB-RELATED"/>
    <property type="match status" value="1"/>
</dbReference>
<dbReference type="GO" id="GO:0019171">
    <property type="term" value="F:(3R)-hydroxyacyl-[acyl-carrier-protein] dehydratase activity"/>
    <property type="evidence" value="ECO:0007669"/>
    <property type="project" value="InterPro"/>
</dbReference>
<dbReference type="InterPro" id="IPR010083">
    <property type="entry name" value="FabA"/>
</dbReference>
<dbReference type="CDD" id="cd01287">
    <property type="entry name" value="FabA"/>
    <property type="match status" value="1"/>
</dbReference>
<gene>
    <name evidence="14" type="ORF">AsAng_0018440</name>
</gene>
<dbReference type="GO" id="GO:0006633">
    <property type="term" value="P:fatty acid biosynthetic process"/>
    <property type="evidence" value="ECO:0007669"/>
    <property type="project" value="UniProtKB-KW"/>
</dbReference>
<evidence type="ECO:0000259" key="13">
    <source>
        <dbReference type="SMART" id="SM00827"/>
    </source>
</evidence>
<sequence>MKIAIIGMSGLFPGSSTNEEFWDNLVGEKNLIEFANKEDFGVDPNHFYEPGKGLVDKCYSLRGGYIRNFDFDPSGYQLAEDFVAKQDKLYQWSLYVAKEALKDSGYYNNEAVLEKCGLILGNLSFPTGSSHKLLSSVYTQTTEQVLQELLQDKNFKIQAHNYPQPENEVLTYTPSEMVVKGLGLGGGHYALDAACATSLYAIKLACDDLMTGKTDLMLAGAVCGSDQLFIHMGFSIFHAYAPHDQKFAPLDSNSGGLVSSEGAGIVVLKRLEDAQRDGDNILGVIGGIGLSNDGRGKFLLSPNPKGQKLAFERAYLLDDVLPQNTTYLECHATGTPLGDVTEMNSISDFFQQHNTHPLLGSVKSNMGHLLTAAGMTGLFKVLLSMKKGFIPPNINLTEAVQADNQWMQDKHIISKKTAWNGKQAGINSFGFGGTNAHMVIQTYENEAVEPNPSTPLLPMSIVGMEAYFGDCTNLEDFYASIYNGKQHFRALPAERWKGFDANETLLKEYGFEDGNAPKGAYIDSFEIDLLRYKIQPKEAETLEPQQALILSVADKALQDAGIHESQNIAVLIAMESELAIHHYLSRWDSSWQIKNAIKKSGIILDEEKEKELEEQCKNALYFRDGGQTPSQHTSFVGNIMASRIAALWDFSGPAFTVSCGENSVFKALEVAQNMLSLGEVDAVVVGGVDFCGGLENVLLRNQKSPANTAENPSLSFNQDDKGWLVGEGAGAVVLKRSKDALEDKVYATIDNIGKAQKSLDIGYQEVVASGIPEQDQAEIAQLLQTEQQQAVALGSIKTNIGNTCAASGIASLIKTALCLHHRFIPGIPNWKAPKSANEFAASNYYFPAQSRPWLLNGNQRQRKAAINGLEGLQIQLTEASVYQAKDTPLSHGRIANIILLKGNTEAELEQQIAALETAAASKKTLPQIAAQFYTNSKALQSTYCISVVANNKKSLAQELKFIQFGLSSAIAQNKEIKTPKGSYFTGNPLAKKGKVAFVYPGSATAYTGLGQDVFQLFPQLHSHFEDKVPDMADFVGCDYLYPKTQQQDAPTPNIHKDAIAMMSAGVFSSAIYTHILRSYLKLEPQMAFGYSMGETAGMWYSLDVWSPERTAIFRNSNLFLTELSGDLNLLAKVWNTTPQDAQKRWISLVVLAPKDQVKALVARHENTYVSFINTNNELVISGEKSTCLAIVKELNCPSVEVPFQNVIHHNFCQAAYDELIEMHKFPLQIQPNIDFYSSISASKLPLDSQQIAENSTTVCCRTVDFPQTVDSLYQEGARIFVELGANATCTNWIKTNLGAKEHLAVSMNKKGKADAQNIIEVIAQLLSHGLQLDLDILYKNISQEAEARSFKKKIITGGQRIFDALLNENNKAKFANLPRKKVAKKEPALAVAAVSSSVSAAPLKSSDSNQKNISIASSHTFSGTQKSVVTLETKTMETVNKNATNQNIGENGLRLQDFESGEQLKGKTIIFSQEDLQEFATGKIGKVFGPEYDIIDSYSRRVMLPMDPYLLVSRVTGLNGKKGEYKPSTMQTEYDIPYNAWFTTDGQIPWAVSVESGQCDLLLISYLGIDFENKGNLVYRLLDCTLTFVDDLPFEGQTLRYDISINSFVRNGDNLLFFFSYNCYVEDRLVLKMRNGCAGFFTDEQLEEGLGVVYSKEELDAKINAKKPKFTPLLNTTKTSFSKEDLHHLINGDIEKCFGNISYYANGRNKSLCLPPEQILMLDRITSVDLQGGAYGLGYIVAEKDLNPNDWYFPSHFRDDEVLAGSLQAEGGGNLLRFLMLMLGLQRLTKDARYQPIFDLPQKVRCRKQVVPHKDTKLIYKLEVKEIGLVPNPYVIADLEIISNDVITVHFENLGLQLREKDNPKYLEKEAGVKVSPRSAGALLNEKDITTFALDNLSKCFGPDFACYDGRTVSRQPNTDLQLISRVLKVDGERLNFKKPSTIYAEYDVPVDAWYYQQNSNVTIPYSVLMEIALQPCGLLGAYLGSTLPFSDKNLFFRNLDGTGEMFDLPFGTDLRGKTIHNKSVLVSSVALGGTVLQNYTFELTVDGHLFYKGKSSFGFFPGEALAQQVGLDNGTEVPAWYISQNLSPKDYTQINLDSLYGKMKLFKAPADQPHYRLAGDQLLLLDTLKIVKDGGEHGKGYIHASKKINTYDWFFTCHFYQDPVMPGSLGVEAILQAMQTFALQQNLGKDFKSPKFVQLDNHKTVWKYRGQILLGVENMHCEVHFKTIEKRGDKLAIIGDAYLWNEGTRIYQVTDLALGIEEA</sequence>
<comment type="similarity">
    <text evidence="11">Belongs to the thiolase-like superfamily. Beta-ketoacyl-ACP synthases family.</text>
</comment>
<evidence type="ECO:0000256" key="4">
    <source>
        <dbReference type="ARBA" id="ARBA00022516"/>
    </source>
</evidence>
<keyword evidence="4" id="KW-0444">Lipid biosynthesis</keyword>
<dbReference type="CDD" id="cd00833">
    <property type="entry name" value="PKS"/>
    <property type="match status" value="2"/>
</dbReference>
<comment type="pathway">
    <text evidence="1">Lipid metabolism; fatty acid biosynthesis.</text>
</comment>
<evidence type="ECO:0000256" key="8">
    <source>
        <dbReference type="ARBA" id="ARBA00023098"/>
    </source>
</evidence>
<dbReference type="SUPFAM" id="SSF54637">
    <property type="entry name" value="Thioesterase/thiol ester dehydrase-isomerase"/>
    <property type="match status" value="4"/>
</dbReference>
<accession>A0A915YDN9</accession>
<dbReference type="GO" id="GO:0005737">
    <property type="term" value="C:cytoplasm"/>
    <property type="evidence" value="ECO:0007669"/>
    <property type="project" value="InterPro"/>
</dbReference>
<evidence type="ECO:0000256" key="5">
    <source>
        <dbReference type="ARBA" id="ARBA00022553"/>
    </source>
</evidence>
<dbReference type="InterPro" id="IPR018201">
    <property type="entry name" value="Ketoacyl_synth_AS"/>
</dbReference>
<dbReference type="InterPro" id="IPR016039">
    <property type="entry name" value="Thiolase-like"/>
</dbReference>
<dbReference type="InterPro" id="IPR052568">
    <property type="entry name" value="PKS-FAS_Synthase"/>
</dbReference>
<evidence type="ECO:0000256" key="1">
    <source>
        <dbReference type="ARBA" id="ARBA00005194"/>
    </source>
</evidence>
<dbReference type="Gene3D" id="3.40.47.10">
    <property type="match status" value="3"/>
</dbReference>
<dbReference type="Pfam" id="PF00109">
    <property type="entry name" value="ketoacyl-synt"/>
    <property type="match status" value="2"/>
</dbReference>
<dbReference type="SUPFAM" id="SSF52151">
    <property type="entry name" value="FabD/lysophospholipase-like"/>
    <property type="match status" value="1"/>
</dbReference>
<dbReference type="SMART" id="SM00827">
    <property type="entry name" value="PKS_AT"/>
    <property type="match status" value="1"/>
</dbReference>
<dbReference type="Gene3D" id="3.30.70.3290">
    <property type="match status" value="1"/>
</dbReference>
<dbReference type="InterPro" id="IPR014031">
    <property type="entry name" value="Ketoacyl_synth_C"/>
</dbReference>
<keyword evidence="6 11" id="KW-0808">Transferase</keyword>
<feature type="domain" description="Ketosynthase family 3 (KS3)" evidence="12">
    <location>
        <begin position="3"/>
        <end position="445"/>
    </location>
</feature>
<dbReference type="Proteomes" id="UP001060919">
    <property type="component" value="Chromosome"/>
</dbReference>
<dbReference type="InterPro" id="IPR001227">
    <property type="entry name" value="Ac_transferase_dom_sf"/>
</dbReference>
<comment type="similarity">
    <text evidence="2">Belongs to the thioester dehydratase family. FabA subfamily.</text>
</comment>
<dbReference type="SUPFAM" id="SSF53901">
    <property type="entry name" value="Thiolase-like"/>
    <property type="match status" value="4"/>
</dbReference>
<keyword evidence="15" id="KW-1185">Reference proteome</keyword>
<dbReference type="InterPro" id="IPR013114">
    <property type="entry name" value="FabA_FabZ"/>
</dbReference>
<dbReference type="InterPro" id="IPR016035">
    <property type="entry name" value="Acyl_Trfase/lysoPLipase"/>
</dbReference>
<dbReference type="GO" id="GO:0004315">
    <property type="term" value="F:3-oxoacyl-[acyl-carrier-protein] synthase activity"/>
    <property type="evidence" value="ECO:0007669"/>
    <property type="project" value="InterPro"/>
</dbReference>
<dbReference type="InterPro" id="IPR014043">
    <property type="entry name" value="Acyl_transferase_dom"/>
</dbReference>
<evidence type="ECO:0000256" key="7">
    <source>
        <dbReference type="ARBA" id="ARBA00022832"/>
    </source>
</evidence>
<keyword evidence="7" id="KW-0276">Fatty acid metabolism</keyword>
<reference evidence="14" key="1">
    <citation type="submission" date="2022-09" db="EMBL/GenBank/DDBJ databases">
        <title>Aureispira anguillicida sp. nov., isolated from Leptocephalus of Japanese eel Anguilla japonica.</title>
        <authorList>
            <person name="Yuasa K."/>
            <person name="Mekata T."/>
            <person name="Ikunari K."/>
        </authorList>
    </citation>
    <scope>NUCLEOTIDE SEQUENCE</scope>
    <source>
        <strain evidence="14">EL160426</strain>
    </source>
</reference>
<dbReference type="SMART" id="SM00825">
    <property type="entry name" value="PKS_KS"/>
    <property type="match status" value="1"/>
</dbReference>
<name>A0A915YDN9_9BACT</name>
<dbReference type="Pfam" id="PF02801">
    <property type="entry name" value="Ketoacyl-synt_C"/>
    <property type="match status" value="2"/>
</dbReference>
<dbReference type="InterPro" id="IPR020841">
    <property type="entry name" value="PKS_Beta-ketoAc_synthase_dom"/>
</dbReference>
<dbReference type="NCBIfam" id="TIGR02816">
    <property type="entry name" value="pfaB_fam"/>
    <property type="match status" value="1"/>
</dbReference>
<proteinExistence type="inferred from homology"/>
<organism evidence="14 15">
    <name type="scientific">Aureispira anguillae</name>
    <dbReference type="NCBI Taxonomy" id="2864201"/>
    <lineage>
        <taxon>Bacteria</taxon>
        <taxon>Pseudomonadati</taxon>
        <taxon>Bacteroidota</taxon>
        <taxon>Saprospiria</taxon>
        <taxon>Saprospirales</taxon>
        <taxon>Saprospiraceae</taxon>
        <taxon>Aureispira</taxon>
    </lineage>
</organism>
<evidence type="ECO:0000256" key="9">
    <source>
        <dbReference type="ARBA" id="ARBA00023160"/>
    </source>
</evidence>
<dbReference type="InterPro" id="IPR029069">
    <property type="entry name" value="HotDog_dom_sf"/>
</dbReference>
<keyword evidence="10" id="KW-0456">Lyase</keyword>
<dbReference type="RefSeq" id="WP_264792339.1">
    <property type="nucleotide sequence ID" value="NZ_AP026867.1"/>
</dbReference>
<keyword evidence="8" id="KW-0443">Lipid metabolism</keyword>
<dbReference type="EMBL" id="AP026867">
    <property type="protein sequence ID" value="BDS11133.1"/>
    <property type="molecule type" value="Genomic_DNA"/>
</dbReference>
<feature type="domain" description="Malonyl-CoA:ACP transacylase (MAT)" evidence="13">
    <location>
        <begin position="998"/>
        <end position="1312"/>
    </location>
</feature>
<dbReference type="InterPro" id="IPR014181">
    <property type="entry name" value="Omega3_polyunsat_FA_synth-like"/>
</dbReference>
<evidence type="ECO:0000256" key="10">
    <source>
        <dbReference type="ARBA" id="ARBA00023239"/>
    </source>
</evidence>
<dbReference type="Pfam" id="PF16197">
    <property type="entry name" value="KAsynt_C_assoc"/>
    <property type="match status" value="1"/>
</dbReference>
<dbReference type="Pfam" id="PF07977">
    <property type="entry name" value="FabA"/>
    <property type="match status" value="2"/>
</dbReference>
<evidence type="ECO:0000313" key="15">
    <source>
        <dbReference type="Proteomes" id="UP001060919"/>
    </source>
</evidence>
<keyword evidence="5" id="KW-0597">Phosphoprotein</keyword>
<evidence type="ECO:0000259" key="12">
    <source>
        <dbReference type="SMART" id="SM00825"/>
    </source>
</evidence>
<dbReference type="KEGG" id="aup:AsAng_0018440"/>
<evidence type="ECO:0000313" key="14">
    <source>
        <dbReference type="EMBL" id="BDS11133.1"/>
    </source>
</evidence>
<dbReference type="InterPro" id="IPR032821">
    <property type="entry name" value="PKS_assoc"/>
</dbReference>
<protein>
    <submittedName>
        <fullName evidence="14">PfaB family protein</fullName>
    </submittedName>
</protein>
<dbReference type="PANTHER" id="PTHR43074:SF1">
    <property type="entry name" value="BETA-KETOACYL SYNTHASE FAMILY PROTEIN-RELATED"/>
    <property type="match status" value="1"/>
</dbReference>
<evidence type="ECO:0000256" key="2">
    <source>
        <dbReference type="ARBA" id="ARBA00006714"/>
    </source>
</evidence>
<keyword evidence="9" id="KW-0275">Fatty acid biosynthesis</keyword>
<dbReference type="Gene3D" id="3.40.366.10">
    <property type="entry name" value="Malonyl-Coenzyme A Acyl Carrier Protein, domain 2"/>
    <property type="match status" value="2"/>
</dbReference>
<dbReference type="PROSITE" id="PS00606">
    <property type="entry name" value="KS3_1"/>
    <property type="match status" value="1"/>
</dbReference>
<dbReference type="Gene3D" id="3.10.129.10">
    <property type="entry name" value="Hotdog Thioesterase"/>
    <property type="match status" value="4"/>
</dbReference>
<evidence type="ECO:0000256" key="6">
    <source>
        <dbReference type="ARBA" id="ARBA00022679"/>
    </source>
</evidence>
<keyword evidence="3" id="KW-0596">Phosphopantetheine</keyword>
<dbReference type="InterPro" id="IPR014030">
    <property type="entry name" value="Ketoacyl_synth_N"/>
</dbReference>